<feature type="domain" description="BFD-like [2Fe-2S]-binding" evidence="2">
    <location>
        <begin position="11"/>
        <end position="56"/>
    </location>
</feature>
<evidence type="ECO:0000256" key="1">
    <source>
        <dbReference type="SAM" id="MobiDB-lite"/>
    </source>
</evidence>
<dbReference type="Gene3D" id="1.10.10.1100">
    <property type="entry name" value="BFD-like [2Fe-2S]-binding domain"/>
    <property type="match status" value="1"/>
</dbReference>
<evidence type="ECO:0000313" key="3">
    <source>
        <dbReference type="EMBL" id="QPJ65934.1"/>
    </source>
</evidence>
<dbReference type="Proteomes" id="UP000594464">
    <property type="component" value="Chromosome"/>
</dbReference>
<organism evidence="3 4">
    <name type="scientific">Candidatus Nitrohelix vancouverensis</name>
    <dbReference type="NCBI Taxonomy" id="2705534"/>
    <lineage>
        <taxon>Bacteria</taxon>
        <taxon>Pseudomonadati</taxon>
        <taxon>Nitrospinota/Tectimicrobiota group</taxon>
        <taxon>Nitrospinota</taxon>
        <taxon>Nitrospinia</taxon>
        <taxon>Nitrospinales</taxon>
        <taxon>Nitrospinaceae</taxon>
        <taxon>Candidatus Nitrohelix</taxon>
    </lineage>
</organism>
<dbReference type="EMBL" id="CP048620">
    <property type="protein sequence ID" value="QPJ65934.1"/>
    <property type="molecule type" value="Genomic_DNA"/>
</dbReference>
<dbReference type="AlphaFoldDB" id="A0A7T0C3K6"/>
<evidence type="ECO:0000259" key="2">
    <source>
        <dbReference type="Pfam" id="PF04324"/>
    </source>
</evidence>
<dbReference type="InterPro" id="IPR007419">
    <property type="entry name" value="BFD-like_2Fe2S-bd_dom"/>
</dbReference>
<evidence type="ECO:0000313" key="4">
    <source>
        <dbReference type="Proteomes" id="UP000594464"/>
    </source>
</evidence>
<dbReference type="KEGG" id="nva:G3M78_11235"/>
<accession>A0A7T0C3K6</accession>
<protein>
    <submittedName>
        <fullName evidence="3">(2Fe-2S)-binding protein</fullName>
    </submittedName>
</protein>
<sequence length="90" mass="9732">MDISVANQEEIICKCYQVSETTIRKTIEAGNLESIDSVTRACGAGGGCHSCHILIQLFIDEHQQANAVKAAQQESSKKSPGFFGRLFGKS</sequence>
<feature type="region of interest" description="Disordered" evidence="1">
    <location>
        <begin position="70"/>
        <end position="90"/>
    </location>
</feature>
<dbReference type="InterPro" id="IPR041854">
    <property type="entry name" value="BFD-like_2Fe2S-bd_dom_sf"/>
</dbReference>
<gene>
    <name evidence="3" type="ORF">G3M78_11235</name>
</gene>
<proteinExistence type="predicted"/>
<reference evidence="4" key="1">
    <citation type="submission" date="2020-02" db="EMBL/GenBank/DDBJ databases">
        <title>Genomic and physiological characterization of two novel Nitrospinaceae genera.</title>
        <authorList>
            <person name="Mueller A.J."/>
            <person name="Jung M.-Y."/>
            <person name="Strachan C.R."/>
            <person name="Herbold C.W."/>
            <person name="Kirkegaard R.H."/>
            <person name="Daims H."/>
        </authorList>
    </citation>
    <scope>NUCLEOTIDE SEQUENCE [LARGE SCALE GENOMIC DNA]</scope>
</reference>
<dbReference type="Pfam" id="PF04324">
    <property type="entry name" value="Fer2_BFD"/>
    <property type="match status" value="1"/>
</dbReference>
<name>A0A7T0C3K6_9BACT</name>